<organism evidence="1 2">
    <name type="scientific">Flavobacterium cyanobacteriorum</name>
    <dbReference type="NCBI Taxonomy" id="2022802"/>
    <lineage>
        <taxon>Bacteria</taxon>
        <taxon>Pseudomonadati</taxon>
        <taxon>Bacteroidota</taxon>
        <taxon>Flavobacteriia</taxon>
        <taxon>Flavobacteriales</taxon>
        <taxon>Flavobacteriaceae</taxon>
        <taxon>Flavobacterium</taxon>
    </lineage>
</organism>
<keyword evidence="2" id="KW-1185">Reference proteome</keyword>
<evidence type="ECO:0000313" key="2">
    <source>
        <dbReference type="Proteomes" id="UP000216605"/>
    </source>
</evidence>
<proteinExistence type="predicted"/>
<evidence type="ECO:0000313" key="1">
    <source>
        <dbReference type="EMBL" id="OYQ39652.1"/>
    </source>
</evidence>
<name>A0A255ZDY6_9FLAO</name>
<sequence>MYNGGSMYIHGGTSVYVSSGVYYFAPAGASTVTARGTGPGVLAFGPGVTTSGASPTHFVDGYAATYGTSAFDLPVGQAGILAPVRVASSASTETRAAYFYTSPSGIGAALSPGINAVSSVEYWHVVGNQPAFVSVSWRNTSDVSSLTGGNLNRLTIVGWDGSSWNEIPSTVDATSFTGGASTLTSGSISSNAAVNLSLYSYFSLGSKNPVCYTLATPSGLTRTWNGSWDGPVPTLSDAVVINAPYSGSLQCNSLVLNADLILSDGEVLDVVYGVTGSGKVVMSGEASLVQRDDSAAAPLIQLTKVTNPMRRLDYVFLSSPVNSMSVYMANLTSPLTTAVNGNFGTYPASAFFSYLTYNAAGNAYVAANATNVPIGKGLSATVASQAPYATSTAPGTWFTEMYPVHIRTTGTTNNGLVPVSVPANGWFFLGNPYPCAISGEKLLDAVGTTMRKTLYYWTHTTPRASWNNSGSNYNNADFATWNYSGGVAACAGCQVPNGKIASMQSVLMRSITPAATTLNLNNCLRELTGNDNFFRHVPSDRYWLNLTGSNGSFCQTLISYSADATLGEDSGYDSLKLGGATTSSLTSLIGTSRYAIQTRPSFEIGDQVPLQVDQPSAETLQISLANHEGVFADGSVVIYLFDSLLGIYHNLSTGGPYTFVQSVTADATRFRIVYQTVLSVPDNELSSKVVSYIKDSALYAQSNESIESIVIFDLTGRKVVEYTNVNAAIFQKPFHHAQGVYVAKIRLSSGVVANRKLMNQ</sequence>
<reference evidence="1 2" key="1">
    <citation type="submission" date="2017-07" db="EMBL/GenBank/DDBJ databases">
        <title>Flavobacterium cyanobacteriorum sp. nov., isolated from cyanobacterial aggregates in a eutrophic lake.</title>
        <authorList>
            <person name="Cai H."/>
        </authorList>
    </citation>
    <scope>NUCLEOTIDE SEQUENCE [LARGE SCALE GENOMIC DNA]</scope>
    <source>
        <strain evidence="1 2">TH021</strain>
    </source>
</reference>
<protein>
    <recommendedName>
        <fullName evidence="3">Secretion system C-terminal sorting domain-containing protein</fullName>
    </recommendedName>
</protein>
<comment type="caution">
    <text evidence="1">The sequence shown here is derived from an EMBL/GenBank/DDBJ whole genome shotgun (WGS) entry which is preliminary data.</text>
</comment>
<dbReference type="EMBL" id="NOXV01000208">
    <property type="protein sequence ID" value="OYQ39652.1"/>
    <property type="molecule type" value="Genomic_DNA"/>
</dbReference>
<accession>A0A255ZDY6</accession>
<dbReference type="Proteomes" id="UP000216605">
    <property type="component" value="Unassembled WGS sequence"/>
</dbReference>
<evidence type="ECO:0008006" key="3">
    <source>
        <dbReference type="Google" id="ProtNLM"/>
    </source>
</evidence>
<dbReference type="AlphaFoldDB" id="A0A255ZDY6"/>
<gene>
    <name evidence="1" type="ORF">CHU92_04585</name>
</gene>